<organism evidence="2 3">
    <name type="scientific">Musa balbisiana</name>
    <name type="common">Banana</name>
    <dbReference type="NCBI Taxonomy" id="52838"/>
    <lineage>
        <taxon>Eukaryota</taxon>
        <taxon>Viridiplantae</taxon>
        <taxon>Streptophyta</taxon>
        <taxon>Embryophyta</taxon>
        <taxon>Tracheophyta</taxon>
        <taxon>Spermatophyta</taxon>
        <taxon>Magnoliopsida</taxon>
        <taxon>Liliopsida</taxon>
        <taxon>Zingiberales</taxon>
        <taxon>Musaceae</taxon>
        <taxon>Musa</taxon>
    </lineage>
</organism>
<evidence type="ECO:0000313" key="3">
    <source>
        <dbReference type="Proteomes" id="UP000317650"/>
    </source>
</evidence>
<protein>
    <submittedName>
        <fullName evidence="2">Uncharacterized protein</fullName>
    </submittedName>
</protein>
<feature type="region of interest" description="Disordered" evidence="1">
    <location>
        <begin position="1"/>
        <end position="51"/>
    </location>
</feature>
<dbReference type="AlphaFoldDB" id="A0A4S8IVK4"/>
<evidence type="ECO:0000256" key="1">
    <source>
        <dbReference type="SAM" id="MobiDB-lite"/>
    </source>
</evidence>
<dbReference type="Proteomes" id="UP000317650">
    <property type="component" value="Chromosome 10"/>
</dbReference>
<name>A0A4S8IVK4_MUSBA</name>
<comment type="caution">
    <text evidence="2">The sequence shown here is derived from an EMBL/GenBank/DDBJ whole genome shotgun (WGS) entry which is preliminary data.</text>
</comment>
<dbReference type="EMBL" id="PYDT01000008">
    <property type="protein sequence ID" value="THU52870.1"/>
    <property type="molecule type" value="Genomic_DNA"/>
</dbReference>
<keyword evidence="3" id="KW-1185">Reference proteome</keyword>
<accession>A0A4S8IVK4</accession>
<reference evidence="2 3" key="1">
    <citation type="journal article" date="2019" name="Nat. Plants">
        <title>Genome sequencing of Musa balbisiana reveals subgenome evolution and function divergence in polyploid bananas.</title>
        <authorList>
            <person name="Yao X."/>
        </authorList>
    </citation>
    <scope>NUCLEOTIDE SEQUENCE [LARGE SCALE GENOMIC DNA]</scope>
    <source>
        <strain evidence="3">cv. DH-PKW</strain>
        <tissue evidence="2">Leaves</tissue>
    </source>
</reference>
<evidence type="ECO:0000313" key="2">
    <source>
        <dbReference type="EMBL" id="THU52870.1"/>
    </source>
</evidence>
<proteinExistence type="predicted"/>
<feature type="compositionally biased region" description="Basic residues" evidence="1">
    <location>
        <begin position="13"/>
        <end position="22"/>
    </location>
</feature>
<gene>
    <name evidence="2" type="ORF">C4D60_Mb10t08470</name>
</gene>
<sequence length="51" mass="5723">MISDHITFDGQPRRCRSSNKARRTTDDATGVTRSVLPAAKTPTRATHQNWI</sequence>